<reference evidence="4" key="1">
    <citation type="submission" date="2016-10" db="EMBL/GenBank/DDBJ databases">
        <authorList>
            <person name="Varghese N."/>
            <person name="Submissions S."/>
        </authorList>
    </citation>
    <scope>NUCLEOTIDE SEQUENCE [LARGE SCALE GENOMIC DNA]</scope>
    <source>
        <strain evidence="4">DSM 26879</strain>
    </source>
</reference>
<dbReference type="PANTHER" id="PTHR12788:SF10">
    <property type="entry name" value="PROTEIN-TYROSINE SULFOTRANSFERASE"/>
    <property type="match status" value="1"/>
</dbReference>
<keyword evidence="2" id="KW-0802">TPR repeat</keyword>
<dbReference type="InterPro" id="IPR019734">
    <property type="entry name" value="TPR_rpt"/>
</dbReference>
<name>A0A1I6GN95_9RHOB</name>
<dbReference type="SUPFAM" id="SSF48452">
    <property type="entry name" value="TPR-like"/>
    <property type="match status" value="1"/>
</dbReference>
<organism evidence="3 4">
    <name type="scientific">Yoonia tamlensis</name>
    <dbReference type="NCBI Taxonomy" id="390270"/>
    <lineage>
        <taxon>Bacteria</taxon>
        <taxon>Pseudomonadati</taxon>
        <taxon>Pseudomonadota</taxon>
        <taxon>Alphaproteobacteria</taxon>
        <taxon>Rhodobacterales</taxon>
        <taxon>Paracoccaceae</taxon>
        <taxon>Yoonia</taxon>
    </lineage>
</organism>
<dbReference type="Gene3D" id="3.40.50.300">
    <property type="entry name" value="P-loop containing nucleotide triphosphate hydrolases"/>
    <property type="match status" value="1"/>
</dbReference>
<dbReference type="STRING" id="390270.SAMN04488005_1927"/>
<sequence length="569" mass="62544">MAPGFANLPIAQAGLPKASICLNNAIIRSTAAGAHILANKLNKVATLGHAMALAKAGRTADAGQMYEQLLAQKPQNIVVLSAVISFHNRYSMRFRRALPMLQLLLKLRPKAASSHALAAETMCNCARLASASQHAQTALALAPDDPDVLFIAAHVAMAQREYDTALGHLTHALEIRPGHRQSMLQSARALVATGELATAQSLCRDLLQANPDDMNVIGLYIHATRIKSDDPIFVYLRDVILPATEKIGGMHLSNVVKQLAKASNDFGDYDGAFNLFARAKAVLPMQYDAKHYANFVSTQCTNISRADYFARGSQSDAPVLIVGMPRSGSTLLEQVLASHGQIGSAGESPSLNVIVQDTKARSHNGEDLVRAIKQIPDGAAQKMAARYLAETAQTGALRTLDKSLHNFELLGFFAVLFPRARIIHMRRDPLDTCVSCYMQNLSAWHKYTQDLDSLGHAYMQYDRLMAHWEKVLPNPILQVNYEDVVRDIETQGRRAVDFLGLDWDPACLEYQTSKNRVQTLSAGQVREPLYTSSMRRWQRYDAHLAPLKAQLKPLYPDGFDAPASRSGRV</sequence>
<dbReference type="GO" id="GO:0008476">
    <property type="term" value="F:protein-tyrosine sulfotransferase activity"/>
    <property type="evidence" value="ECO:0007669"/>
    <property type="project" value="InterPro"/>
</dbReference>
<proteinExistence type="predicted"/>
<evidence type="ECO:0000313" key="3">
    <source>
        <dbReference type="EMBL" id="SFR43589.1"/>
    </source>
</evidence>
<dbReference type="Pfam" id="PF14559">
    <property type="entry name" value="TPR_19"/>
    <property type="match status" value="1"/>
</dbReference>
<evidence type="ECO:0000256" key="1">
    <source>
        <dbReference type="ARBA" id="ARBA00022679"/>
    </source>
</evidence>
<accession>A0A1I6GN95</accession>
<keyword evidence="4" id="KW-1185">Reference proteome</keyword>
<gene>
    <name evidence="3" type="ORF">SAMN04488005_1927</name>
</gene>
<dbReference type="InterPro" id="IPR027417">
    <property type="entry name" value="P-loop_NTPase"/>
</dbReference>
<dbReference type="SUPFAM" id="SSF52540">
    <property type="entry name" value="P-loop containing nucleoside triphosphate hydrolases"/>
    <property type="match status" value="1"/>
</dbReference>
<dbReference type="Pfam" id="PF13469">
    <property type="entry name" value="Sulfotransfer_3"/>
    <property type="match status" value="1"/>
</dbReference>
<evidence type="ECO:0000313" key="4">
    <source>
        <dbReference type="Proteomes" id="UP000199478"/>
    </source>
</evidence>
<dbReference type="InterPro" id="IPR026634">
    <property type="entry name" value="TPST-like"/>
</dbReference>
<evidence type="ECO:0000256" key="2">
    <source>
        <dbReference type="PROSITE-ProRule" id="PRU00339"/>
    </source>
</evidence>
<dbReference type="InterPro" id="IPR011990">
    <property type="entry name" value="TPR-like_helical_dom_sf"/>
</dbReference>
<protein>
    <submittedName>
        <fullName evidence="3">Tetratricopeptide repeat-containing protein</fullName>
    </submittedName>
</protein>
<dbReference type="AlphaFoldDB" id="A0A1I6GN95"/>
<dbReference type="PANTHER" id="PTHR12788">
    <property type="entry name" value="PROTEIN-TYROSINE SULFOTRANSFERASE 2"/>
    <property type="match status" value="1"/>
</dbReference>
<dbReference type="PROSITE" id="PS50005">
    <property type="entry name" value="TPR"/>
    <property type="match status" value="1"/>
</dbReference>
<feature type="repeat" description="TPR" evidence="2">
    <location>
        <begin position="146"/>
        <end position="179"/>
    </location>
</feature>
<keyword evidence="1" id="KW-0808">Transferase</keyword>
<dbReference type="Gene3D" id="1.25.40.10">
    <property type="entry name" value="Tetratricopeptide repeat domain"/>
    <property type="match status" value="1"/>
</dbReference>
<dbReference type="EMBL" id="FOYP01000001">
    <property type="protein sequence ID" value="SFR43589.1"/>
    <property type="molecule type" value="Genomic_DNA"/>
</dbReference>
<dbReference type="Proteomes" id="UP000199478">
    <property type="component" value="Unassembled WGS sequence"/>
</dbReference>